<dbReference type="OMA" id="VHQEMVP"/>
<evidence type="ECO:0000313" key="6">
    <source>
        <dbReference type="Ensembl" id="ENSRNOP00000065777.1"/>
    </source>
</evidence>
<dbReference type="Ensembl" id="ENSRNOT00000074996.3">
    <property type="protein sequence ID" value="ENSRNOP00000065777.1"/>
    <property type="gene ID" value="ENSRNOG00000045953.3"/>
</dbReference>
<dbReference type="SMR" id="A1A5Q8"/>
<dbReference type="PANTHER" id="PTHR23111:SF103">
    <property type="entry name" value="TEX13 FAMILY MEMBER C3-RELATED"/>
    <property type="match status" value="1"/>
</dbReference>
<gene>
    <name evidence="6 8" type="primary">Tex13c</name>
    <name evidence="5" type="synonym">RGD1563975</name>
</gene>
<dbReference type="PaxDb" id="10116-ENSRNOP00000065777"/>
<dbReference type="GO" id="GO:0003729">
    <property type="term" value="F:mRNA binding"/>
    <property type="evidence" value="ECO:0000318"/>
    <property type="project" value="GO_Central"/>
</dbReference>
<sequence>MAVEFGDQSSGFRHTEVIRFINNEVLVNGGGPEFYMTFHSQSWNEIEDQLQTILVDPKVPRCFKRACTWSALALSVRVAARQREQQARRVWRLQDQVGEHESASWTLVSELQRLREERDQAAAQLLSTQVALQEAMDEREILRGRLLQAERSALAVVPEPTMEHRRTSMWSLEEEELESQNRSHLQAQMTILSCVPGLPSSWVQAVHPFLRMPVLHPLPLNAPFSLGVPYSTPVPCSVLMDTGATAAAMATALPHIPPSGIYPAGLWVTLGSQETIAPTWDQICHRENECSEILQDLSHLTDNVSHSEEEGPEKSQGTSLHRDSSKNSHKENDAKPRMMAATEKKNLVIHQKTPAVEVNSNPSTKEESVMPQGIAAQGKKSSSTQKKCLGTSQKVADSKESICHNNKSVSVTISKETDTSGNKTTPSLKKYPGILLRKPDLGNKVSCNKKDDTKIHQRVANLGEGIRNVQKEDTFQQMTGLATGGSPNEKKTQTVPQGTIKSQSQKEEPNKVQANHPGKCKSYFTNKGPKTQLAPKQKVKPPQEIKALESKQPQGTKSSESKQHEKPLSHRTSVNSVCSSCKAVNRSCKGCYKCAKASAQLERKDGDP</sequence>
<dbReference type="Bgee" id="ENSRNOG00000045953">
    <property type="expression patterns" value="Expressed in testis"/>
</dbReference>
<dbReference type="InterPro" id="IPR028193">
    <property type="entry name" value="TEX13A-D_N"/>
</dbReference>
<feature type="region of interest" description="Disordered" evidence="3">
    <location>
        <begin position="350"/>
        <end position="386"/>
    </location>
</feature>
<comment type="similarity">
    <text evidence="1">Belongs to the TEX13 family.</text>
</comment>
<protein>
    <submittedName>
        <fullName evidence="5">Similar to testis expressed sequence 13B</fullName>
    </submittedName>
    <submittedName>
        <fullName evidence="6">TEX13 family member C</fullName>
    </submittedName>
</protein>
<evidence type="ECO:0000256" key="3">
    <source>
        <dbReference type="SAM" id="MobiDB-lite"/>
    </source>
</evidence>
<evidence type="ECO:0000259" key="4">
    <source>
        <dbReference type="Pfam" id="PF15186"/>
    </source>
</evidence>
<dbReference type="RefSeq" id="NP_001182199.1">
    <property type="nucleotide sequence ID" value="NM_001195270.1"/>
</dbReference>
<dbReference type="CTD" id="100129520"/>
<keyword evidence="7" id="KW-1185">Reference proteome</keyword>
<feature type="coiled-coil region" evidence="2">
    <location>
        <begin position="111"/>
        <end position="152"/>
    </location>
</feature>
<organism evidence="5">
    <name type="scientific">Rattus norvegicus</name>
    <name type="common">Rat</name>
    <dbReference type="NCBI Taxonomy" id="10116"/>
    <lineage>
        <taxon>Eukaryota</taxon>
        <taxon>Metazoa</taxon>
        <taxon>Chordata</taxon>
        <taxon>Craniata</taxon>
        <taxon>Vertebrata</taxon>
        <taxon>Euteleostomi</taxon>
        <taxon>Mammalia</taxon>
        <taxon>Eutheria</taxon>
        <taxon>Euarchontoglires</taxon>
        <taxon>Glires</taxon>
        <taxon>Rodentia</taxon>
        <taxon>Myomorpha</taxon>
        <taxon>Muroidea</taxon>
        <taxon>Muridae</taxon>
        <taxon>Murinae</taxon>
        <taxon>Rattus</taxon>
    </lineage>
</organism>
<feature type="compositionally biased region" description="Basic and acidic residues" evidence="3">
    <location>
        <begin position="559"/>
        <end position="568"/>
    </location>
</feature>
<feature type="region of interest" description="Disordered" evidence="3">
    <location>
        <begin position="302"/>
        <end position="337"/>
    </location>
</feature>
<evidence type="ECO:0000256" key="2">
    <source>
        <dbReference type="SAM" id="Coils"/>
    </source>
</evidence>
<dbReference type="GeneTree" id="ENSGT00940000161768"/>
<dbReference type="eggNOG" id="ENOG502QR8U">
    <property type="taxonomic scope" value="Eukaryota"/>
</dbReference>
<dbReference type="Pfam" id="PF15186">
    <property type="entry name" value="TEX13"/>
    <property type="match status" value="1"/>
</dbReference>
<evidence type="ECO:0000313" key="7">
    <source>
        <dbReference type="Proteomes" id="UP000002494"/>
    </source>
</evidence>
<feature type="domain" description="Testis-expressed protein 13 A-D N-terminal" evidence="4">
    <location>
        <begin position="5"/>
        <end position="150"/>
    </location>
</feature>
<reference evidence="5" key="1">
    <citation type="journal article" date="2004" name="Genome Res.">
        <title>The status, quality, and expansion of the NIH full-length cDNA project: the Mammalian Gene Collection (MGC).</title>
        <authorList>
            <consortium name="The MGC Project Team"/>
            <person name="Gerhard D.S."/>
            <person name="Wagner L."/>
            <person name="Feingold E.A."/>
            <person name="Shenmen C.M."/>
            <person name="Grouse L.H."/>
            <person name="Schuler G."/>
            <person name="Klein S.L."/>
            <person name="Old S."/>
            <person name="Rasooly R."/>
            <person name="Good P."/>
            <person name="Guyer M."/>
            <person name="Peck A.M."/>
            <person name="Derge J.G."/>
            <person name="Lipman D."/>
            <person name="Collins F.S."/>
            <person name="Jang W."/>
            <person name="Sherry S."/>
            <person name="Feolo M."/>
            <person name="Misquitta L."/>
            <person name="Lee E."/>
            <person name="Rotmistrovsky K."/>
            <person name="Greenhut S.F."/>
            <person name="Schaefer C.F."/>
            <person name="Buetow K."/>
            <person name="Bonner T.I."/>
            <person name="Haussler D."/>
            <person name="Kent J."/>
            <person name="Kiekhaus M."/>
            <person name="Furey T."/>
            <person name="Brent M."/>
            <person name="Prange C."/>
            <person name="Schreiber K."/>
            <person name="Shapiro N."/>
            <person name="Bhat N.K."/>
            <person name="Hopkins R.F."/>
            <person name="Hsie F."/>
            <person name="Driscoll T."/>
            <person name="Soares M.B."/>
            <person name="Casavant T.L."/>
            <person name="Scheetz T.E."/>
            <person name="Brown-stein M.J."/>
            <person name="Usdin T.B."/>
            <person name="Toshiyuki S."/>
            <person name="Carninci P."/>
            <person name="Piao Y."/>
            <person name="Dudekula D.B."/>
            <person name="Ko M.S."/>
            <person name="Kawakami K."/>
            <person name="Suzuki Y."/>
            <person name="Sugano S."/>
            <person name="Gruber C.E."/>
            <person name="Smith M.R."/>
            <person name="Simmons B."/>
            <person name="Moore T."/>
            <person name="Waterman R."/>
            <person name="Johnson S.L."/>
            <person name="Ruan Y."/>
            <person name="Wei C.L."/>
            <person name="Mathavan S."/>
            <person name="Gunaratne P.H."/>
            <person name="Wu J."/>
            <person name="Garcia A.M."/>
            <person name="Hulyk S.W."/>
            <person name="Fuh E."/>
            <person name="Yuan Y."/>
            <person name="Sneed A."/>
            <person name="Kowis C."/>
            <person name="Hodgson A."/>
            <person name="Muzny D.M."/>
            <person name="McPherson J."/>
            <person name="Gibbs R.A."/>
            <person name="Fahey J."/>
            <person name="Helton E."/>
            <person name="Ketteman M."/>
            <person name="Madan A."/>
            <person name="Rodrigues S."/>
            <person name="Sanchez A."/>
            <person name="Whiting M."/>
            <person name="Madari A."/>
            <person name="Young A.C."/>
            <person name="Wetherby K.D."/>
            <person name="Granite S.J."/>
            <person name="Kwong P.N."/>
            <person name="Brinkley C.P."/>
            <person name="Pearson R.L."/>
            <person name="Bouffard G.G."/>
            <person name="Blakesly R.W."/>
            <person name="Green E.D."/>
            <person name="Dickson M.C."/>
            <person name="Rodriguez A.C."/>
            <person name="Grimwood J."/>
            <person name="Schmutz J."/>
            <person name="Myers R.M."/>
            <person name="Butterfield Y.S."/>
            <person name="Griffith M."/>
            <person name="Griffith O.L."/>
            <person name="Krzywinski M.I."/>
            <person name="Liao N."/>
            <person name="Morin R."/>
            <person name="Morrin R."/>
            <person name="Palmquist D."/>
            <person name="Petrescu A.S."/>
            <person name="Skalska U."/>
            <person name="Smailus D.E."/>
            <person name="Stott J.M."/>
            <person name="Schnerch A."/>
            <person name="Schein J.E."/>
            <person name="Jones S.J."/>
            <person name="Holt R.A."/>
            <person name="Baross A."/>
            <person name="Marra M.A."/>
            <person name="Clifton S."/>
            <person name="Makowski K.A."/>
            <person name="Bosak S."/>
            <person name="Malek J."/>
        </authorList>
    </citation>
    <scope>NUCLEOTIDE SEQUENCE [LARGE SCALE MRNA]</scope>
    <source>
        <tissue evidence="5">Testis</tissue>
    </source>
</reference>
<dbReference type="OrthoDB" id="9527063at2759"/>
<dbReference type="HOGENOM" id="CLU_453131_0_0_1"/>
<reference evidence="6" key="3">
    <citation type="submission" date="2025-05" db="UniProtKB">
        <authorList>
            <consortium name="Ensembl"/>
        </authorList>
    </citation>
    <scope>IDENTIFICATION</scope>
    <source>
        <strain evidence="6">Brown Norway</strain>
    </source>
</reference>
<dbReference type="Proteomes" id="UP000002494">
    <property type="component" value="Chromosome X"/>
</dbReference>
<proteinExistence type="evidence at transcript level"/>
<evidence type="ECO:0000313" key="5">
    <source>
        <dbReference type="EMBL" id="AAI28764.1"/>
    </source>
</evidence>
<name>A1A5Q8_RAT</name>
<dbReference type="AlphaFoldDB" id="A1A5Q8"/>
<dbReference type="AGR" id="RGD:1563975"/>
<evidence type="ECO:0000313" key="8">
    <source>
        <dbReference type="RGD" id="1563975"/>
    </source>
</evidence>
<dbReference type="UCSC" id="RGD:1563975">
    <property type="organism name" value="rat"/>
</dbReference>
<dbReference type="PANTHER" id="PTHR23111">
    <property type="entry name" value="ZINC FINGER PROTEIN"/>
    <property type="match status" value="1"/>
</dbReference>
<dbReference type="EMBL" id="BC128763">
    <property type="protein sequence ID" value="AAI28764.1"/>
    <property type="molecule type" value="mRNA"/>
</dbReference>
<evidence type="ECO:0000256" key="1">
    <source>
        <dbReference type="ARBA" id="ARBA00008287"/>
    </source>
</evidence>
<dbReference type="KEGG" id="rno:298164"/>
<accession>A1A5Q8</accession>
<feature type="compositionally biased region" description="Basic and acidic residues" evidence="3">
    <location>
        <begin position="320"/>
        <end position="337"/>
    </location>
</feature>
<feature type="compositionally biased region" description="Polar residues" evidence="3">
    <location>
        <begin position="493"/>
        <end position="503"/>
    </location>
</feature>
<feature type="region of interest" description="Disordered" evidence="3">
    <location>
        <begin position="479"/>
        <end position="577"/>
    </location>
</feature>
<keyword evidence="2" id="KW-0175">Coiled coil</keyword>
<reference evidence="6 7" key="2">
    <citation type="journal article" date="2004" name="Nature">
        <title>Genome sequence of the Brown Norway rat yields insights into mammalian evolution.</title>
        <authorList>
            <consortium name="Rat Genome Sequencing Project Consortium"/>
            <person name="Gibbs R.A."/>
            <person name="Weinstock G.M."/>
            <person name="Metzker M.L."/>
            <person name="Muzny D.M."/>
            <person name="Sodergren E.J."/>
            <person name="Scherer S."/>
            <person name="Scott G."/>
            <person name="Steffen D."/>
            <person name="Worley K.C."/>
            <person name="Burch P.E."/>
            <person name="Okwuonu G."/>
            <person name="Hines S."/>
            <person name="Lewis L."/>
            <person name="Deramo C."/>
            <person name="Delgado O."/>
            <person name="Dugan-Rocha S."/>
            <person name="Miner G."/>
            <person name="Morgan M."/>
            <person name="Hawes A."/>
            <person name="Gill R."/>
            <person name="Holt R.A."/>
            <person name="Adams M.D."/>
            <person name="Amanatides P.G."/>
            <person name="Baden-Tillson H."/>
            <person name="Barnstead M."/>
            <person name="Chin S."/>
            <person name="Evans C.A."/>
            <person name="Ferriera S."/>
            <person name="Fosler C."/>
            <person name="Glodek A."/>
            <person name="Gu Z."/>
            <person name="Jennings D."/>
            <person name="Kraft C.L."/>
            <person name="Nguyen T."/>
            <person name="Pfannkoch C.M."/>
            <person name="Sitter C."/>
            <person name="Sutton G.G."/>
            <person name="Venter J.C."/>
            <person name="Woodage T."/>
            <person name="Smith D."/>
            <person name="Lee H.-M."/>
            <person name="Gustafson E."/>
            <person name="Cahill P."/>
            <person name="Kana A."/>
            <person name="Doucette-Stamm L."/>
            <person name="Weinstock K."/>
            <person name="Fechtel K."/>
            <person name="Weiss R.B."/>
            <person name="Dunn D.M."/>
            <person name="Green E.D."/>
            <person name="Blakesley R.W."/>
            <person name="Bouffard G.G."/>
            <person name="De Jong P.J."/>
            <person name="Osoegawa K."/>
            <person name="Zhu B."/>
            <person name="Marra M."/>
            <person name="Schein J."/>
            <person name="Bosdet I."/>
            <person name="Fjell C."/>
            <person name="Jones S."/>
            <person name="Krzywinski M."/>
            <person name="Mathewson C."/>
            <person name="Siddiqui A."/>
            <person name="Wye N."/>
            <person name="McPherson J."/>
            <person name="Zhao S."/>
            <person name="Fraser C.M."/>
            <person name="Shetty J."/>
            <person name="Shatsman S."/>
            <person name="Geer K."/>
            <person name="Chen Y."/>
            <person name="Abramzon S."/>
            <person name="Nierman W.C."/>
            <person name="Havlak P.H."/>
            <person name="Chen R."/>
            <person name="Durbin K.J."/>
            <person name="Egan A."/>
            <person name="Ren Y."/>
            <person name="Song X.-Z."/>
            <person name="Li B."/>
            <person name="Liu Y."/>
            <person name="Qin X."/>
            <person name="Cawley S."/>
            <person name="Cooney A.J."/>
            <person name="D'Souza L.M."/>
            <person name="Martin K."/>
            <person name="Wu J.Q."/>
            <person name="Gonzalez-Garay M.L."/>
            <person name="Jackson A.R."/>
            <person name="Kalafus K.J."/>
            <person name="McLeod M.P."/>
            <person name="Milosavljevic A."/>
            <person name="Virk D."/>
            <person name="Volkov A."/>
            <person name="Wheeler D.A."/>
            <person name="Zhang Z."/>
            <person name="Bailey J.A."/>
            <person name="Eichler E.E."/>
            <person name="Tuzun E."/>
            <person name="Birney E."/>
            <person name="Mongin E."/>
            <person name="Ureta-Vidal A."/>
            <person name="Woodwark C."/>
            <person name="Zdobnov E."/>
            <person name="Bork P."/>
            <person name="Suyama M."/>
            <person name="Torrents D."/>
            <person name="Alexandersson M."/>
            <person name="Trask B.J."/>
            <person name="Young J.M."/>
            <person name="Huang H."/>
            <person name="Wang H."/>
            <person name="Xing H."/>
            <person name="Daniels S."/>
            <person name="Gietzen D."/>
            <person name="Schmidt J."/>
            <person name="Stevens K."/>
            <person name="Vitt U."/>
            <person name="Wingrove J."/>
            <person name="Camara F."/>
            <person name="Mar Alba M."/>
            <person name="Abril J.F."/>
            <person name="Guigo R."/>
            <person name="Smit A."/>
            <person name="Dubchak I."/>
            <person name="Rubin E.M."/>
            <person name="Couronne O."/>
            <person name="Poliakov A."/>
            <person name="Huebner N."/>
            <person name="Ganten D."/>
            <person name="Goesele C."/>
            <person name="Hummel O."/>
            <person name="Kreitler T."/>
            <person name="Lee Y.-A."/>
            <person name="Monti J."/>
            <person name="Schulz H."/>
            <person name="Zimdahl H."/>
            <person name="Himmelbauer H."/>
            <person name="Lehrach H."/>
            <person name="Jacob H.J."/>
            <person name="Bromberg S."/>
            <person name="Gullings-Handley J."/>
            <person name="Jensen-Seaman M.I."/>
            <person name="Kwitek A.E."/>
            <person name="Lazar J."/>
            <person name="Pasko D."/>
            <person name="Tonellato P.J."/>
            <person name="Twigger S."/>
            <person name="Ponting C.P."/>
            <person name="Duarte J.M."/>
            <person name="Rice S."/>
            <person name="Goodstadt L."/>
            <person name="Beatson S.A."/>
            <person name="Emes R.D."/>
            <person name="Winter E.E."/>
            <person name="Webber C."/>
            <person name="Brandt P."/>
            <person name="Nyakatura G."/>
            <person name="Adetobi M."/>
            <person name="Chiaromonte F."/>
            <person name="Elnitski L."/>
            <person name="Eswara P."/>
            <person name="Hardison R.C."/>
            <person name="Hou M."/>
            <person name="Kolbe D."/>
            <person name="Makova K."/>
            <person name="Miller W."/>
            <person name="Nekrutenko A."/>
            <person name="Riemer C."/>
            <person name="Schwartz S."/>
            <person name="Taylor J."/>
            <person name="Yang S."/>
            <person name="Zhang Y."/>
            <person name="Lindpaintner K."/>
            <person name="Andrews T.D."/>
            <person name="Caccamo M."/>
            <person name="Clamp M."/>
            <person name="Clarke L."/>
            <person name="Curwen V."/>
            <person name="Durbin R.M."/>
            <person name="Eyras E."/>
            <person name="Searle S.M."/>
            <person name="Cooper G.M."/>
            <person name="Batzoglou S."/>
            <person name="Brudno M."/>
            <person name="Sidow A."/>
            <person name="Stone E.A."/>
            <person name="Payseur B.A."/>
            <person name="Bourque G."/>
            <person name="Lopez-Otin C."/>
            <person name="Puente X.S."/>
            <person name="Chakrabarti K."/>
            <person name="Chatterji S."/>
            <person name="Dewey C."/>
            <person name="Pachter L."/>
            <person name="Bray N."/>
            <person name="Yap V.B."/>
            <person name="Caspi A."/>
            <person name="Tesler G."/>
            <person name="Pevzner P.A."/>
            <person name="Haussler D."/>
            <person name="Roskin K.M."/>
            <person name="Baertsch R."/>
            <person name="Clawson H."/>
            <person name="Furey T.S."/>
            <person name="Hinrichs A.S."/>
            <person name="Karolchik D."/>
            <person name="Kent W.J."/>
            <person name="Rosenbloom K.R."/>
            <person name="Trumbower H."/>
            <person name="Weirauch M."/>
            <person name="Cooper D.N."/>
            <person name="Stenson P.D."/>
            <person name="Ma B."/>
            <person name="Brent M."/>
            <person name="Arumugam M."/>
            <person name="Shteynberg D."/>
            <person name="Copley R.R."/>
            <person name="Taylor M.S."/>
            <person name="Riethman H."/>
            <person name="Mudunuri U."/>
            <person name="Peterson J."/>
            <person name="Guyer M."/>
            <person name="Felsenfeld A."/>
            <person name="Old S."/>
            <person name="Mockrin S."/>
            <person name="Collins F.S."/>
        </authorList>
    </citation>
    <scope>NUCLEOTIDE SEQUENCE [LARGE SCALE GENOMIC DNA]</scope>
    <source>
        <strain evidence="6 7">Brown Norway</strain>
    </source>
</reference>
<dbReference type="STRING" id="10116.ENSRNOP00000065777"/>
<dbReference type="RGD" id="1563975">
    <property type="gene designation" value="Tex13c"/>
</dbReference>
<dbReference type="GeneID" id="298164"/>